<dbReference type="AlphaFoldDB" id="A0A7X2P7S1"/>
<dbReference type="Pfam" id="PF04754">
    <property type="entry name" value="Transposase_31"/>
    <property type="match status" value="1"/>
</dbReference>
<proteinExistence type="predicted"/>
<comment type="caution">
    <text evidence="2">The sequence shown here is derived from an EMBL/GenBank/DDBJ whole genome shotgun (WGS) entry which is preliminary data.</text>
</comment>
<organism evidence="2 3">
    <name type="scientific">Bilifractor porci</name>
    <dbReference type="NCBI Taxonomy" id="2606636"/>
    <lineage>
        <taxon>Bacteria</taxon>
        <taxon>Bacillati</taxon>
        <taxon>Bacillota</taxon>
        <taxon>Clostridia</taxon>
        <taxon>Lachnospirales</taxon>
        <taxon>Lachnospiraceae</taxon>
        <taxon>Bilifractor</taxon>
    </lineage>
</organism>
<dbReference type="Proteomes" id="UP000466864">
    <property type="component" value="Unassembled WGS sequence"/>
</dbReference>
<gene>
    <name evidence="2" type="ORF">FYJ60_03340</name>
</gene>
<accession>A0A7X2P7S1</accession>
<evidence type="ECO:0000259" key="1">
    <source>
        <dbReference type="Pfam" id="PF04754"/>
    </source>
</evidence>
<feature type="domain" description="Transposase (putative) YhgA-like" evidence="1">
    <location>
        <begin position="79"/>
        <end position="178"/>
    </location>
</feature>
<dbReference type="RefSeq" id="WP_154457168.1">
    <property type="nucleotide sequence ID" value="NZ_VUMV01000002.1"/>
</dbReference>
<dbReference type="EMBL" id="VUMV01000002">
    <property type="protein sequence ID" value="MST81351.1"/>
    <property type="molecule type" value="Genomic_DNA"/>
</dbReference>
<evidence type="ECO:0000313" key="3">
    <source>
        <dbReference type="Proteomes" id="UP000466864"/>
    </source>
</evidence>
<reference evidence="2 3" key="1">
    <citation type="submission" date="2019-08" db="EMBL/GenBank/DDBJ databases">
        <title>In-depth cultivation of the pig gut microbiome towards novel bacterial diversity and tailored functional studies.</title>
        <authorList>
            <person name="Wylensek D."/>
            <person name="Hitch T.C.A."/>
            <person name="Clavel T."/>
        </authorList>
    </citation>
    <scope>NUCLEOTIDE SEQUENCE [LARGE SCALE GENOMIC DNA]</scope>
    <source>
        <strain evidence="2 3">Oil+RF-744-WCA-WT-13</strain>
    </source>
</reference>
<name>A0A7X2P7S1_9FIRM</name>
<keyword evidence="3" id="KW-1185">Reference proteome</keyword>
<sequence>MGKEKDLSEKILEEYNDVFADIVNGIVFKGKPIIQPEDLQNTMLEAMYRSVGNGKIRSQERDVAKIWKKNGIKIALCGLENQTMVDKYMPLRIMGYEGLSYRDMLKNGSADVYPVMTLVLYFGDEHWQSPKSVKGIFADKPYLEEMDGYLNDVKANICEVAFLTEEEINNFQSDFKIVANFFASKRKDPDYVPDDKQIMGHVEDVLWLLSAVTGDNRYRDICYEKDFEEVHTMCDVAQRLEDRGRVSGLKEGIKEGIKEGRKEGIKEGGLIMLYRLASEGTITIDQAVNAALPYGVKNAEDFRKRAMLAGYNLK</sequence>
<protein>
    <submittedName>
        <fullName evidence="2">Rpn family recombination-promoting nuclease/putative transposase</fullName>
    </submittedName>
</protein>
<evidence type="ECO:0000313" key="2">
    <source>
        <dbReference type="EMBL" id="MST81351.1"/>
    </source>
</evidence>
<dbReference type="InterPro" id="IPR006842">
    <property type="entry name" value="Transposase_31"/>
</dbReference>